<dbReference type="AlphaFoldDB" id="A0A371Q566"/>
<dbReference type="NCBIfam" id="TIGR01206">
    <property type="entry name" value="lysW"/>
    <property type="match status" value="1"/>
</dbReference>
<dbReference type="Pfam" id="PF21344">
    <property type="entry name" value="Zn_ribbon_LysW"/>
    <property type="match status" value="1"/>
</dbReference>
<dbReference type="InterPro" id="IPR005906">
    <property type="entry name" value="LysW"/>
</dbReference>
<organism evidence="1 2">
    <name type="scientific">Streptomyces inhibens</name>
    <dbReference type="NCBI Taxonomy" id="2293571"/>
    <lineage>
        <taxon>Bacteria</taxon>
        <taxon>Bacillati</taxon>
        <taxon>Actinomycetota</taxon>
        <taxon>Actinomycetes</taxon>
        <taxon>Kitasatosporales</taxon>
        <taxon>Streptomycetaceae</taxon>
        <taxon>Streptomyces</taxon>
    </lineage>
</organism>
<proteinExistence type="predicted"/>
<protein>
    <submittedName>
        <fullName evidence="1">Lysine biosynthesis protein LysW</fullName>
    </submittedName>
</protein>
<dbReference type="OrthoDB" id="2628219at2"/>
<dbReference type="EMBL" id="QUAC01000107">
    <property type="protein sequence ID" value="REK89819.1"/>
    <property type="molecule type" value="Genomic_DNA"/>
</dbReference>
<gene>
    <name evidence="1" type="primary">lysW</name>
    <name evidence="1" type="ORF">DY245_13590</name>
</gene>
<sequence>MSVAACPECDAQVKIEPDTRVSEIVECGDCRSELEVTSLEPATLAQAPEVEEDWGE</sequence>
<accession>A0A371Q566</accession>
<reference evidence="1 2" key="1">
    <citation type="submission" date="2018-08" db="EMBL/GenBank/DDBJ databases">
        <title>Streptomyces NEAU-D10 sp. nov., a novel Actinomycete isolated from soil.</title>
        <authorList>
            <person name="Jin L."/>
        </authorList>
    </citation>
    <scope>NUCLEOTIDE SEQUENCE [LARGE SCALE GENOMIC DNA]</scope>
    <source>
        <strain evidence="1 2">NEAU-D10</strain>
    </source>
</reference>
<dbReference type="Proteomes" id="UP000262477">
    <property type="component" value="Unassembled WGS sequence"/>
</dbReference>
<dbReference type="Gene3D" id="2.20.28.160">
    <property type="match status" value="1"/>
</dbReference>
<comment type="caution">
    <text evidence="1">The sequence shown here is derived from an EMBL/GenBank/DDBJ whole genome shotgun (WGS) entry which is preliminary data.</text>
</comment>
<name>A0A371Q566_STRIH</name>
<dbReference type="PANTHER" id="PTHR40393:SF1">
    <property type="entry name" value="LYSINE BIOSYNTHESIS PROTEIN-RELATED"/>
    <property type="match status" value="1"/>
</dbReference>
<evidence type="ECO:0000313" key="2">
    <source>
        <dbReference type="Proteomes" id="UP000262477"/>
    </source>
</evidence>
<evidence type="ECO:0000313" key="1">
    <source>
        <dbReference type="EMBL" id="REK89819.1"/>
    </source>
</evidence>
<keyword evidence="2" id="KW-1185">Reference proteome</keyword>
<dbReference type="PANTHER" id="PTHR40393">
    <property type="entry name" value="LYSINE BIOSYNTHESIS PROTEIN-RELATED-RELATED"/>
    <property type="match status" value="1"/>
</dbReference>